<evidence type="ECO:0000256" key="6">
    <source>
        <dbReference type="ARBA" id="ARBA00022614"/>
    </source>
</evidence>
<keyword evidence="6" id="KW-0433">Leucine-rich repeat</keyword>
<reference evidence="22 23" key="1">
    <citation type="journal article" date="2018" name="Nat. Genet.">
        <title>The Rosa genome provides new insights in the design of modern roses.</title>
        <authorList>
            <person name="Bendahmane M."/>
        </authorList>
    </citation>
    <scope>NUCLEOTIDE SEQUENCE [LARGE SCALE GENOMIC DNA]</scope>
    <source>
        <strain evidence="23">cv. Old Blush</strain>
    </source>
</reference>
<dbReference type="InterPro" id="IPR017441">
    <property type="entry name" value="Protein_kinase_ATP_BS"/>
</dbReference>
<dbReference type="Pfam" id="PF07714">
    <property type="entry name" value="PK_Tyr_Ser-Thr"/>
    <property type="match status" value="1"/>
</dbReference>
<keyword evidence="8" id="KW-0812">Transmembrane</keyword>
<evidence type="ECO:0000256" key="3">
    <source>
        <dbReference type="ARBA" id="ARBA00022475"/>
    </source>
</evidence>
<dbReference type="PROSITE" id="PS50011">
    <property type="entry name" value="PROTEIN_KINASE_DOM"/>
    <property type="match status" value="1"/>
</dbReference>
<keyword evidence="15" id="KW-0472">Membrane</keyword>
<dbReference type="PANTHER" id="PTHR27008:SF596">
    <property type="entry name" value="OS02G0215500 PROTEIN"/>
    <property type="match status" value="1"/>
</dbReference>
<evidence type="ECO:0000256" key="12">
    <source>
        <dbReference type="ARBA" id="ARBA00022777"/>
    </source>
</evidence>
<evidence type="ECO:0000256" key="7">
    <source>
        <dbReference type="ARBA" id="ARBA00022679"/>
    </source>
</evidence>
<dbReference type="GO" id="GO:0004674">
    <property type="term" value="F:protein serine/threonine kinase activity"/>
    <property type="evidence" value="ECO:0007669"/>
    <property type="project" value="UniProtKB-KW"/>
</dbReference>
<dbReference type="GO" id="GO:0005524">
    <property type="term" value="F:ATP binding"/>
    <property type="evidence" value="ECO:0007669"/>
    <property type="project" value="UniProtKB-UniRule"/>
</dbReference>
<dbReference type="Pfam" id="PF00560">
    <property type="entry name" value="LRR_1"/>
    <property type="match status" value="2"/>
</dbReference>
<dbReference type="Gramene" id="PRQ36779">
    <property type="protein sequence ID" value="PRQ36779"/>
    <property type="gene ID" value="RchiOBHm_Chr4g0395341"/>
</dbReference>
<keyword evidence="9" id="KW-0732">Signal</keyword>
<comment type="catalytic activity">
    <reaction evidence="18">
        <text>L-threonyl-[protein] + ATP = O-phospho-L-threonyl-[protein] + ADP + H(+)</text>
        <dbReference type="Rhea" id="RHEA:46608"/>
        <dbReference type="Rhea" id="RHEA-COMP:11060"/>
        <dbReference type="Rhea" id="RHEA-COMP:11605"/>
        <dbReference type="ChEBI" id="CHEBI:15378"/>
        <dbReference type="ChEBI" id="CHEBI:30013"/>
        <dbReference type="ChEBI" id="CHEBI:30616"/>
        <dbReference type="ChEBI" id="CHEBI:61977"/>
        <dbReference type="ChEBI" id="CHEBI:456216"/>
        <dbReference type="EC" id="2.7.11.1"/>
    </reaction>
</comment>
<keyword evidence="14" id="KW-1133">Transmembrane helix</keyword>
<evidence type="ECO:0000256" key="8">
    <source>
        <dbReference type="ARBA" id="ARBA00022692"/>
    </source>
</evidence>
<dbReference type="Proteomes" id="UP000238479">
    <property type="component" value="Chromosome 4"/>
</dbReference>
<evidence type="ECO:0000256" key="4">
    <source>
        <dbReference type="ARBA" id="ARBA00022527"/>
    </source>
</evidence>
<evidence type="ECO:0000256" key="5">
    <source>
        <dbReference type="ARBA" id="ARBA00022553"/>
    </source>
</evidence>
<evidence type="ECO:0000256" key="17">
    <source>
        <dbReference type="ARBA" id="ARBA00023180"/>
    </source>
</evidence>
<evidence type="ECO:0000256" key="20">
    <source>
        <dbReference type="PROSITE-ProRule" id="PRU10141"/>
    </source>
</evidence>
<evidence type="ECO:0000256" key="15">
    <source>
        <dbReference type="ARBA" id="ARBA00023136"/>
    </source>
</evidence>
<name>A0A2P6QRG4_ROSCH</name>
<dbReference type="GO" id="GO:0005886">
    <property type="term" value="C:plasma membrane"/>
    <property type="evidence" value="ECO:0007669"/>
    <property type="project" value="UniProtKB-SubCell"/>
</dbReference>
<dbReference type="SUPFAM" id="SSF56112">
    <property type="entry name" value="Protein kinase-like (PK-like)"/>
    <property type="match status" value="1"/>
</dbReference>
<feature type="binding site" evidence="20">
    <location>
        <position position="255"/>
    </location>
    <ligand>
        <name>ATP</name>
        <dbReference type="ChEBI" id="CHEBI:30616"/>
    </ligand>
</feature>
<accession>A0A2P6QRG4</accession>
<evidence type="ECO:0000256" key="11">
    <source>
        <dbReference type="ARBA" id="ARBA00022741"/>
    </source>
</evidence>
<comment type="catalytic activity">
    <reaction evidence="19">
        <text>L-seryl-[protein] + ATP = O-phospho-L-seryl-[protein] + ADP + H(+)</text>
        <dbReference type="Rhea" id="RHEA:17989"/>
        <dbReference type="Rhea" id="RHEA-COMP:9863"/>
        <dbReference type="Rhea" id="RHEA-COMP:11604"/>
        <dbReference type="ChEBI" id="CHEBI:15378"/>
        <dbReference type="ChEBI" id="CHEBI:29999"/>
        <dbReference type="ChEBI" id="CHEBI:30616"/>
        <dbReference type="ChEBI" id="CHEBI:83421"/>
        <dbReference type="ChEBI" id="CHEBI:456216"/>
        <dbReference type="EC" id="2.7.11.1"/>
    </reaction>
</comment>
<keyword evidence="17" id="KW-0325">Glycoprotein</keyword>
<keyword evidence="5" id="KW-0597">Phosphoprotein</keyword>
<dbReference type="Gene3D" id="3.80.10.10">
    <property type="entry name" value="Ribonuclease Inhibitor"/>
    <property type="match status" value="1"/>
</dbReference>
<proteinExistence type="predicted"/>
<sequence>MLIELMLQENNLQGNIPSSLGACHKMLQLNLSQNSFNGSIPPQVFNGLPSLSISLDLSRNLFFSGSLPEEVGKLKNLAILDASDNVLTGHLPKSLGSCESLEVLHLQGNFFEGPIPPSMTSLRGIQDLDLSRNNLSGEIPQFLKGFPLKNLNLSFNQFSGAVPIDGVFKNHEINNLCSVRSCSSWNSCGALLCTSFVKKEITVSTLENSLLQVSYATLLKATDGFSSTNLIGTGGFGSVYRGTLDNIDGVIVAVKVFNMLQKGASKSFIAECEALRNIRHQNLVKIITACSSFMDNGILEEWLHPCTRAEEVRDRDTTLNLVQRLDIAIDVACALDYLHNHCDTPIVHCDLKPSKVLLDKEITGHISDFGLARILSKLTNNVSENQSSSIGIRGSVGYAASEYGMGSDQVSTYGDVYSFGILLLEMFTGKRPTDCTFSDDLNLHHFVKTALPERVAEIAGSMVLLGGINNINEAHHQSNVKIQKIEECVPVFDTWNRSCVFCLVPNKPKGDE</sequence>
<evidence type="ECO:0000256" key="10">
    <source>
        <dbReference type="ARBA" id="ARBA00022737"/>
    </source>
</evidence>
<evidence type="ECO:0000256" key="13">
    <source>
        <dbReference type="ARBA" id="ARBA00022840"/>
    </source>
</evidence>
<dbReference type="OMA" id="CESPKGG"/>
<dbReference type="InterPro" id="IPR001611">
    <property type="entry name" value="Leu-rich_rpt"/>
</dbReference>
<evidence type="ECO:0000256" key="16">
    <source>
        <dbReference type="ARBA" id="ARBA00023170"/>
    </source>
</evidence>
<dbReference type="FunFam" id="1.10.510.10:FF:000358">
    <property type="entry name" value="Putative leucine-rich repeat receptor-like serine/threonine-protein kinase"/>
    <property type="match status" value="1"/>
</dbReference>
<dbReference type="InterPro" id="IPR051809">
    <property type="entry name" value="Plant_receptor-like_S/T_kinase"/>
</dbReference>
<evidence type="ECO:0000313" key="23">
    <source>
        <dbReference type="Proteomes" id="UP000238479"/>
    </source>
</evidence>
<dbReference type="Gene3D" id="3.30.200.20">
    <property type="entry name" value="Phosphorylase Kinase, domain 1"/>
    <property type="match status" value="1"/>
</dbReference>
<evidence type="ECO:0000313" key="22">
    <source>
        <dbReference type="EMBL" id="PRQ36779.1"/>
    </source>
</evidence>
<evidence type="ECO:0000256" key="18">
    <source>
        <dbReference type="ARBA" id="ARBA00047899"/>
    </source>
</evidence>
<organism evidence="22 23">
    <name type="scientific">Rosa chinensis</name>
    <name type="common">China rose</name>
    <dbReference type="NCBI Taxonomy" id="74649"/>
    <lineage>
        <taxon>Eukaryota</taxon>
        <taxon>Viridiplantae</taxon>
        <taxon>Streptophyta</taxon>
        <taxon>Embryophyta</taxon>
        <taxon>Tracheophyta</taxon>
        <taxon>Spermatophyta</taxon>
        <taxon>Magnoliopsida</taxon>
        <taxon>eudicotyledons</taxon>
        <taxon>Gunneridae</taxon>
        <taxon>Pentapetalae</taxon>
        <taxon>rosids</taxon>
        <taxon>fabids</taxon>
        <taxon>Rosales</taxon>
        <taxon>Rosaceae</taxon>
        <taxon>Rosoideae</taxon>
        <taxon>Rosoideae incertae sedis</taxon>
        <taxon>Rosa</taxon>
    </lineage>
</organism>
<evidence type="ECO:0000259" key="21">
    <source>
        <dbReference type="PROSITE" id="PS50011"/>
    </source>
</evidence>
<keyword evidence="10" id="KW-0677">Repeat</keyword>
<dbReference type="FunFam" id="3.80.10.10:FF:000299">
    <property type="entry name" value="Piriformospora indica-insensitive protein 2"/>
    <property type="match status" value="1"/>
</dbReference>
<keyword evidence="23" id="KW-1185">Reference proteome</keyword>
<dbReference type="EC" id="2.7.11.1" evidence="2"/>
<dbReference type="InterPro" id="IPR011009">
    <property type="entry name" value="Kinase-like_dom_sf"/>
</dbReference>
<dbReference type="PANTHER" id="PTHR27008">
    <property type="entry name" value="OS04G0122200 PROTEIN"/>
    <property type="match status" value="1"/>
</dbReference>
<dbReference type="InterPro" id="IPR000719">
    <property type="entry name" value="Prot_kinase_dom"/>
</dbReference>
<feature type="domain" description="Protein kinase" evidence="21">
    <location>
        <begin position="225"/>
        <end position="512"/>
    </location>
</feature>
<dbReference type="InterPro" id="IPR001245">
    <property type="entry name" value="Ser-Thr/Tyr_kinase_cat_dom"/>
</dbReference>
<dbReference type="Gene3D" id="1.10.510.10">
    <property type="entry name" value="Transferase(Phosphotransferase) domain 1"/>
    <property type="match status" value="1"/>
</dbReference>
<dbReference type="PROSITE" id="PS00107">
    <property type="entry name" value="PROTEIN_KINASE_ATP"/>
    <property type="match status" value="1"/>
</dbReference>
<evidence type="ECO:0000256" key="19">
    <source>
        <dbReference type="ARBA" id="ARBA00048679"/>
    </source>
</evidence>
<keyword evidence="3" id="KW-1003">Cell membrane</keyword>
<keyword evidence="12" id="KW-0418">Kinase</keyword>
<dbReference type="EMBL" id="PDCK01000042">
    <property type="protein sequence ID" value="PRQ36779.1"/>
    <property type="molecule type" value="Genomic_DNA"/>
</dbReference>
<keyword evidence="7 22" id="KW-0808">Transferase</keyword>
<gene>
    <name evidence="22" type="ORF">RchiOBHm_Chr4g0395341</name>
</gene>
<evidence type="ECO:0000256" key="2">
    <source>
        <dbReference type="ARBA" id="ARBA00012513"/>
    </source>
</evidence>
<comment type="caution">
    <text evidence="22">The sequence shown here is derived from an EMBL/GenBank/DDBJ whole genome shotgun (WGS) entry which is preliminary data.</text>
</comment>
<keyword evidence="13 20" id="KW-0067">ATP-binding</keyword>
<keyword evidence="11 20" id="KW-0547">Nucleotide-binding</keyword>
<comment type="subcellular location">
    <subcellularLocation>
        <location evidence="1">Cell membrane</location>
        <topology evidence="1">Single-pass membrane protein</topology>
    </subcellularLocation>
</comment>
<dbReference type="InterPro" id="IPR032675">
    <property type="entry name" value="LRR_dom_sf"/>
</dbReference>
<evidence type="ECO:0000256" key="14">
    <source>
        <dbReference type="ARBA" id="ARBA00022989"/>
    </source>
</evidence>
<dbReference type="AlphaFoldDB" id="A0A2P6QRG4"/>
<dbReference type="SUPFAM" id="SSF52058">
    <property type="entry name" value="L domain-like"/>
    <property type="match status" value="1"/>
</dbReference>
<keyword evidence="16" id="KW-0675">Receptor</keyword>
<protein>
    <recommendedName>
        <fullName evidence="2">non-specific serine/threonine protein kinase</fullName>
        <ecNumber evidence="2">2.7.11.1</ecNumber>
    </recommendedName>
</protein>
<evidence type="ECO:0000256" key="1">
    <source>
        <dbReference type="ARBA" id="ARBA00004162"/>
    </source>
</evidence>
<evidence type="ECO:0000256" key="9">
    <source>
        <dbReference type="ARBA" id="ARBA00022729"/>
    </source>
</evidence>
<keyword evidence="4" id="KW-0723">Serine/threonine-protein kinase</keyword>